<evidence type="ECO:0000256" key="2">
    <source>
        <dbReference type="ARBA" id="ARBA00022884"/>
    </source>
</evidence>
<sequence>MAAEAAKNALDGSMRKGRNLTVRFASLSTAIHVSNLGPLVSNEMLEKAFSAFGDVERAVVVVDDRGRSKGYGRVEYARKGNALNALQKTNEGFFMIGRSPRPVFTKQQEQTDDEEGLLEKSIERQPMYFSERDAGARFAPAGTFEYEWCQKWKQLDEMKRTQLEALEKQFKEAEDKLETDMVQAVADYEAEINRRGIVINLCICV</sequence>
<name>A0A6S7HVU9_PARCT</name>
<evidence type="ECO:0000313" key="3">
    <source>
        <dbReference type="EMBL" id="CAB3998521.1"/>
    </source>
</evidence>
<proteinExistence type="predicted"/>
<dbReference type="SMART" id="SM00360">
    <property type="entry name" value="RRM"/>
    <property type="match status" value="1"/>
</dbReference>
<dbReference type="Pfam" id="PF08075">
    <property type="entry name" value="NOPS"/>
    <property type="match status" value="1"/>
</dbReference>
<dbReference type="Gene3D" id="3.30.70.330">
    <property type="match status" value="1"/>
</dbReference>
<dbReference type="OrthoDB" id="10067824at2759"/>
<dbReference type="InterPro" id="IPR012975">
    <property type="entry name" value="NOPS"/>
</dbReference>
<dbReference type="GO" id="GO:0003729">
    <property type="term" value="F:mRNA binding"/>
    <property type="evidence" value="ECO:0007669"/>
    <property type="project" value="TreeGrafter"/>
</dbReference>
<dbReference type="FunFam" id="3.30.70.330:FF:000043">
    <property type="entry name" value="paraspeckle component 1 isoform X1"/>
    <property type="match status" value="1"/>
</dbReference>
<dbReference type="InterPro" id="IPR000504">
    <property type="entry name" value="RRM_dom"/>
</dbReference>
<dbReference type="PANTHER" id="PTHR48025:SF1">
    <property type="entry name" value="RRM DOMAIN-CONTAINING PROTEIN"/>
    <property type="match status" value="1"/>
</dbReference>
<accession>A0A6S7HVU9</accession>
<dbReference type="InterPro" id="IPR035979">
    <property type="entry name" value="RBD_domain_sf"/>
</dbReference>
<comment type="caution">
    <text evidence="3">The sequence shown here is derived from an EMBL/GenBank/DDBJ whole genome shotgun (WGS) entry which is preliminary data.</text>
</comment>
<keyword evidence="4" id="KW-1185">Reference proteome</keyword>
<dbReference type="Gene3D" id="6.10.250.1170">
    <property type="match status" value="1"/>
</dbReference>
<organism evidence="3 4">
    <name type="scientific">Paramuricea clavata</name>
    <name type="common">Red gorgonian</name>
    <name type="synonym">Violescent sea-whip</name>
    <dbReference type="NCBI Taxonomy" id="317549"/>
    <lineage>
        <taxon>Eukaryota</taxon>
        <taxon>Metazoa</taxon>
        <taxon>Cnidaria</taxon>
        <taxon>Anthozoa</taxon>
        <taxon>Octocorallia</taxon>
        <taxon>Malacalcyonacea</taxon>
        <taxon>Plexauridae</taxon>
        <taxon>Paramuricea</taxon>
    </lineage>
</organism>
<dbReference type="InterPro" id="IPR012677">
    <property type="entry name" value="Nucleotide-bd_a/b_plait_sf"/>
</dbReference>
<evidence type="ECO:0000313" key="4">
    <source>
        <dbReference type="Proteomes" id="UP001152795"/>
    </source>
</evidence>
<protein>
    <submittedName>
        <fullName evidence="3">Paraspeckle component 1-like isoform X1</fullName>
    </submittedName>
</protein>
<keyword evidence="2" id="KW-0694">RNA-binding</keyword>
<evidence type="ECO:0000256" key="1">
    <source>
        <dbReference type="ARBA" id="ARBA00022737"/>
    </source>
</evidence>
<dbReference type="SUPFAM" id="SSF54928">
    <property type="entry name" value="RNA-binding domain, RBD"/>
    <property type="match status" value="1"/>
</dbReference>
<dbReference type="Proteomes" id="UP001152795">
    <property type="component" value="Unassembled WGS sequence"/>
</dbReference>
<dbReference type="InterPro" id="IPR050502">
    <property type="entry name" value="Euk_RNA-bind_prot"/>
</dbReference>
<dbReference type="PROSITE" id="PS50102">
    <property type="entry name" value="RRM"/>
    <property type="match status" value="1"/>
</dbReference>
<dbReference type="Pfam" id="PF00076">
    <property type="entry name" value="RRM_1"/>
    <property type="match status" value="1"/>
</dbReference>
<dbReference type="EMBL" id="CACRXK020003377">
    <property type="protein sequence ID" value="CAB3998521.1"/>
    <property type="molecule type" value="Genomic_DNA"/>
</dbReference>
<dbReference type="PANTHER" id="PTHR48025">
    <property type="entry name" value="OS02G0815200 PROTEIN"/>
    <property type="match status" value="1"/>
</dbReference>
<keyword evidence="1" id="KW-0677">Repeat</keyword>
<dbReference type="AlphaFoldDB" id="A0A6S7HVU9"/>
<gene>
    <name evidence="3" type="ORF">PACLA_8A079446</name>
</gene>
<reference evidence="3" key="1">
    <citation type="submission" date="2020-04" db="EMBL/GenBank/DDBJ databases">
        <authorList>
            <person name="Alioto T."/>
            <person name="Alioto T."/>
            <person name="Gomez Garrido J."/>
        </authorList>
    </citation>
    <scope>NUCLEOTIDE SEQUENCE</scope>
    <source>
        <strain evidence="3">A484AB</strain>
    </source>
</reference>